<dbReference type="Proteomes" id="UP000821866">
    <property type="component" value="Chromosome 8"/>
</dbReference>
<dbReference type="GO" id="GO:0006749">
    <property type="term" value="P:glutathione metabolic process"/>
    <property type="evidence" value="ECO:0007669"/>
    <property type="project" value="TreeGrafter"/>
</dbReference>
<comment type="caution">
    <text evidence="2">The sequence shown here is derived from an EMBL/GenBank/DDBJ whole genome shotgun (WGS) entry which is preliminary data.</text>
</comment>
<proteinExistence type="predicted"/>
<dbReference type="AlphaFoldDB" id="A0A9J6DDE6"/>
<dbReference type="GO" id="GO:0005829">
    <property type="term" value="C:cytosol"/>
    <property type="evidence" value="ECO:0007669"/>
    <property type="project" value="TreeGrafter"/>
</dbReference>
<accession>A0A9J6DDE6</accession>
<organism evidence="2 3">
    <name type="scientific">Rhipicephalus microplus</name>
    <name type="common">Cattle tick</name>
    <name type="synonym">Boophilus microplus</name>
    <dbReference type="NCBI Taxonomy" id="6941"/>
    <lineage>
        <taxon>Eukaryota</taxon>
        <taxon>Metazoa</taxon>
        <taxon>Ecdysozoa</taxon>
        <taxon>Arthropoda</taxon>
        <taxon>Chelicerata</taxon>
        <taxon>Arachnida</taxon>
        <taxon>Acari</taxon>
        <taxon>Parasitiformes</taxon>
        <taxon>Ixodida</taxon>
        <taxon>Ixodoidea</taxon>
        <taxon>Ixodidae</taxon>
        <taxon>Rhipicephalinae</taxon>
        <taxon>Rhipicephalus</taxon>
        <taxon>Boophilus</taxon>
    </lineage>
</organism>
<dbReference type="PANTHER" id="PTHR11365">
    <property type="entry name" value="5-OXOPROLINASE RELATED"/>
    <property type="match status" value="1"/>
</dbReference>
<evidence type="ECO:0000313" key="3">
    <source>
        <dbReference type="Proteomes" id="UP000821866"/>
    </source>
</evidence>
<reference evidence="2" key="1">
    <citation type="journal article" date="2020" name="Cell">
        <title>Large-Scale Comparative Analyses of Tick Genomes Elucidate Their Genetic Diversity and Vector Capacities.</title>
        <authorList>
            <consortium name="Tick Genome and Microbiome Consortium (TIGMIC)"/>
            <person name="Jia N."/>
            <person name="Wang J."/>
            <person name="Shi W."/>
            <person name="Du L."/>
            <person name="Sun Y."/>
            <person name="Zhan W."/>
            <person name="Jiang J.F."/>
            <person name="Wang Q."/>
            <person name="Zhang B."/>
            <person name="Ji P."/>
            <person name="Bell-Sakyi L."/>
            <person name="Cui X.M."/>
            <person name="Yuan T.T."/>
            <person name="Jiang B.G."/>
            <person name="Yang W.F."/>
            <person name="Lam T.T."/>
            <person name="Chang Q.C."/>
            <person name="Ding S.J."/>
            <person name="Wang X.J."/>
            <person name="Zhu J.G."/>
            <person name="Ruan X.D."/>
            <person name="Zhao L."/>
            <person name="Wei J.T."/>
            <person name="Ye R.Z."/>
            <person name="Que T.C."/>
            <person name="Du C.H."/>
            <person name="Zhou Y.H."/>
            <person name="Cheng J.X."/>
            <person name="Dai P.F."/>
            <person name="Guo W.B."/>
            <person name="Han X.H."/>
            <person name="Huang E.J."/>
            <person name="Li L.F."/>
            <person name="Wei W."/>
            <person name="Gao Y.C."/>
            <person name="Liu J.Z."/>
            <person name="Shao H.Z."/>
            <person name="Wang X."/>
            <person name="Wang C.C."/>
            <person name="Yang T.C."/>
            <person name="Huo Q.B."/>
            <person name="Li W."/>
            <person name="Chen H.Y."/>
            <person name="Chen S.E."/>
            <person name="Zhou L.G."/>
            <person name="Ni X.B."/>
            <person name="Tian J.H."/>
            <person name="Sheng Y."/>
            <person name="Liu T."/>
            <person name="Pan Y.S."/>
            <person name="Xia L.Y."/>
            <person name="Li J."/>
            <person name="Zhao F."/>
            <person name="Cao W.C."/>
        </authorList>
    </citation>
    <scope>NUCLEOTIDE SEQUENCE</scope>
    <source>
        <strain evidence="2">Rmic-2018</strain>
    </source>
</reference>
<keyword evidence="3" id="KW-1185">Reference proteome</keyword>
<feature type="domain" description="Hydantoinase A/oxoprolinase" evidence="1">
    <location>
        <begin position="54"/>
        <end position="126"/>
    </location>
</feature>
<dbReference type="InterPro" id="IPR002821">
    <property type="entry name" value="Hydantoinase_A"/>
</dbReference>
<sequence length="269" mass="29837">MLSWTLVQWQLVVALCSFFDLGFLLWDQSRLERILDLCAIEKVNSFLKSQPGSANKHMTLEQVAMGFINVANESMCRPIRALTQGKGFDVSTHLLACFGGAGAQHACAIARALGMTKVLIHSQNIVVEPFLNMRYDRTDCALMCPPEATKSGTNTSPASTSGQAVSTFGNFEMSFMSRYKREFGFVLQGRNIIVDDIRVRAVGRTCLPESECLDPGEEKSAQPIQVDALPLHHCCFHHEAFPAVGKFVEEEKCEDFGRRIHEDASVVKC</sequence>
<reference evidence="2" key="2">
    <citation type="submission" date="2021-09" db="EMBL/GenBank/DDBJ databases">
        <authorList>
            <person name="Jia N."/>
            <person name="Wang J."/>
            <person name="Shi W."/>
            <person name="Du L."/>
            <person name="Sun Y."/>
            <person name="Zhan W."/>
            <person name="Jiang J."/>
            <person name="Wang Q."/>
            <person name="Zhang B."/>
            <person name="Ji P."/>
            <person name="Sakyi L.B."/>
            <person name="Cui X."/>
            <person name="Yuan T."/>
            <person name="Jiang B."/>
            <person name="Yang W."/>
            <person name="Lam T.T.-Y."/>
            <person name="Chang Q."/>
            <person name="Ding S."/>
            <person name="Wang X."/>
            <person name="Zhu J."/>
            <person name="Ruan X."/>
            <person name="Zhao L."/>
            <person name="Wei J."/>
            <person name="Que T."/>
            <person name="Du C."/>
            <person name="Cheng J."/>
            <person name="Dai P."/>
            <person name="Han X."/>
            <person name="Huang E."/>
            <person name="Gao Y."/>
            <person name="Liu J."/>
            <person name="Shao H."/>
            <person name="Ye R."/>
            <person name="Li L."/>
            <person name="Wei W."/>
            <person name="Wang X."/>
            <person name="Wang C."/>
            <person name="Huo Q."/>
            <person name="Li W."/>
            <person name="Guo W."/>
            <person name="Chen H."/>
            <person name="Chen S."/>
            <person name="Zhou L."/>
            <person name="Zhou L."/>
            <person name="Ni X."/>
            <person name="Tian J."/>
            <person name="Zhou Y."/>
            <person name="Sheng Y."/>
            <person name="Liu T."/>
            <person name="Pan Y."/>
            <person name="Xia L."/>
            <person name="Li J."/>
            <person name="Zhao F."/>
            <person name="Cao W."/>
        </authorList>
    </citation>
    <scope>NUCLEOTIDE SEQUENCE</scope>
    <source>
        <strain evidence="2">Rmic-2018</strain>
        <tissue evidence="2">Larvae</tissue>
    </source>
</reference>
<dbReference type="InterPro" id="IPR045079">
    <property type="entry name" value="Oxoprolinase-like"/>
</dbReference>
<dbReference type="PANTHER" id="PTHR11365:SF2">
    <property type="entry name" value="5-OXOPROLINASE"/>
    <property type="match status" value="1"/>
</dbReference>
<dbReference type="VEuPathDB" id="VectorBase:LOC119177180"/>
<dbReference type="EMBL" id="JABSTU010000010">
    <property type="protein sequence ID" value="KAH8019870.1"/>
    <property type="molecule type" value="Genomic_DNA"/>
</dbReference>
<protein>
    <recommendedName>
        <fullName evidence="1">Hydantoinase A/oxoprolinase domain-containing protein</fullName>
    </recommendedName>
</protein>
<evidence type="ECO:0000313" key="2">
    <source>
        <dbReference type="EMBL" id="KAH8019870.1"/>
    </source>
</evidence>
<dbReference type="Pfam" id="PF01968">
    <property type="entry name" value="Hydantoinase_A"/>
    <property type="match status" value="1"/>
</dbReference>
<gene>
    <name evidence="2" type="ORF">HPB51_022971</name>
</gene>
<evidence type="ECO:0000259" key="1">
    <source>
        <dbReference type="Pfam" id="PF01968"/>
    </source>
</evidence>
<name>A0A9J6DDE6_RHIMP</name>
<dbReference type="GO" id="GO:0017168">
    <property type="term" value="F:5-oxoprolinase (ATP-hydrolyzing) activity"/>
    <property type="evidence" value="ECO:0007669"/>
    <property type="project" value="TreeGrafter"/>
</dbReference>